<comment type="PTM">
    <text evidence="6">Binds 1 heme c group covalently per subunit.</text>
</comment>
<dbReference type="InterPro" id="IPR012218">
    <property type="entry name" value="Cyt_c_BACSU-c550-type"/>
</dbReference>
<dbReference type="InterPro" id="IPR051811">
    <property type="entry name" value="Cytochrome_c550/c551-like"/>
</dbReference>
<keyword evidence="8" id="KW-0812">Transmembrane</keyword>
<keyword evidence="2 6" id="KW-0349">Heme</keyword>
<dbReference type="InterPro" id="IPR036909">
    <property type="entry name" value="Cyt_c-like_dom_sf"/>
</dbReference>
<evidence type="ECO:0000256" key="8">
    <source>
        <dbReference type="SAM" id="Phobius"/>
    </source>
</evidence>
<protein>
    <submittedName>
        <fullName evidence="10">Cytochrome c</fullName>
    </submittedName>
</protein>
<keyword evidence="1" id="KW-0813">Transport</keyword>
<dbReference type="SUPFAM" id="SSF46626">
    <property type="entry name" value="Cytochrome c"/>
    <property type="match status" value="1"/>
</dbReference>
<dbReference type="NCBIfam" id="NF045773">
    <property type="entry name" value="cytochro_C550"/>
    <property type="match status" value="1"/>
</dbReference>
<dbReference type="Gene3D" id="1.10.760.10">
    <property type="entry name" value="Cytochrome c-like domain"/>
    <property type="match status" value="1"/>
</dbReference>
<feature type="binding site" description="covalent" evidence="6">
    <location>
        <position position="65"/>
    </location>
    <ligand>
        <name>heme c</name>
        <dbReference type="ChEBI" id="CHEBI:61717"/>
    </ligand>
</feature>
<dbReference type="GO" id="GO:0020037">
    <property type="term" value="F:heme binding"/>
    <property type="evidence" value="ECO:0007669"/>
    <property type="project" value="InterPro"/>
</dbReference>
<dbReference type="GO" id="GO:0016020">
    <property type="term" value="C:membrane"/>
    <property type="evidence" value="ECO:0007669"/>
    <property type="project" value="InterPro"/>
</dbReference>
<sequence length="121" mass="12692">MKKNPAIPYIIILVFGIVLVFILSFKGLNDMKEVAKEKGAGGAKTEEVASAKPEDLYKSAGCINCHGGEYQGVVGPSLKGTGLSKDEVKDILVNGKGTGMPAGLVPADQVDAMADWISKIK</sequence>
<feature type="binding site" description="covalent" evidence="6">
    <location>
        <position position="62"/>
    </location>
    <ligand>
        <name>heme c</name>
        <dbReference type="ChEBI" id="CHEBI:61717"/>
    </ligand>
</feature>
<gene>
    <name evidence="10" type="ORF">QNH39_19125</name>
</gene>
<evidence type="ECO:0000256" key="3">
    <source>
        <dbReference type="ARBA" id="ARBA00022723"/>
    </source>
</evidence>
<dbReference type="Pfam" id="PF13442">
    <property type="entry name" value="Cytochrome_CBB3"/>
    <property type="match status" value="1"/>
</dbReference>
<dbReference type="GO" id="GO:0009055">
    <property type="term" value="F:electron transfer activity"/>
    <property type="evidence" value="ECO:0007669"/>
    <property type="project" value="InterPro"/>
</dbReference>
<feature type="transmembrane region" description="Helical" evidence="8">
    <location>
        <begin position="6"/>
        <end position="28"/>
    </location>
</feature>
<accession>A0AA95SEY2</accession>
<evidence type="ECO:0000256" key="5">
    <source>
        <dbReference type="ARBA" id="ARBA00023004"/>
    </source>
</evidence>
<evidence type="ECO:0000256" key="6">
    <source>
        <dbReference type="PIRSR" id="PIRSR000025-1"/>
    </source>
</evidence>
<proteinExistence type="predicted"/>
<feature type="binding site" description="axial binding residue" evidence="7">
    <location>
        <position position="66"/>
    </location>
    <ligand>
        <name>heme c</name>
        <dbReference type="ChEBI" id="CHEBI:61717"/>
    </ligand>
    <ligandPart>
        <name>Fe</name>
        <dbReference type="ChEBI" id="CHEBI:18248"/>
    </ligandPart>
</feature>
<feature type="domain" description="Cytochrome c" evidence="9">
    <location>
        <begin position="48"/>
        <end position="121"/>
    </location>
</feature>
<name>A0AA95SEY2_9BACI</name>
<dbReference type="PIRSF" id="PIRSF000025">
    <property type="entry name" value="Cytc_Bsub_c550"/>
    <property type="match status" value="1"/>
</dbReference>
<reference evidence="10" key="1">
    <citation type="submission" date="2023-05" db="EMBL/GenBank/DDBJ databases">
        <title>Comparative genomics of Bacillaceae isolates and their secondary metabolite potential.</title>
        <authorList>
            <person name="Song L."/>
            <person name="Nielsen L.J."/>
            <person name="Mohite O."/>
            <person name="Xu X."/>
            <person name="Weber T."/>
            <person name="Kovacs A.T."/>
        </authorList>
    </citation>
    <scope>NUCLEOTIDE SEQUENCE</scope>
    <source>
        <strain evidence="10">XLM17</strain>
    </source>
</reference>
<dbReference type="KEGG" id="nnv:QNH39_19125"/>
<keyword evidence="4" id="KW-0249">Electron transport</keyword>
<dbReference type="Proteomes" id="UP001178288">
    <property type="component" value="Chromosome"/>
</dbReference>
<evidence type="ECO:0000313" key="11">
    <source>
        <dbReference type="Proteomes" id="UP001178288"/>
    </source>
</evidence>
<evidence type="ECO:0000256" key="7">
    <source>
        <dbReference type="PIRSR" id="PIRSR000025-2"/>
    </source>
</evidence>
<dbReference type="AlphaFoldDB" id="A0AA95SEY2"/>
<dbReference type="EMBL" id="CP126114">
    <property type="protein sequence ID" value="WHY84746.1"/>
    <property type="molecule type" value="Genomic_DNA"/>
</dbReference>
<evidence type="ECO:0000256" key="1">
    <source>
        <dbReference type="ARBA" id="ARBA00022448"/>
    </source>
</evidence>
<evidence type="ECO:0000259" key="9">
    <source>
        <dbReference type="PROSITE" id="PS51007"/>
    </source>
</evidence>
<organism evidence="10 11">
    <name type="scientific">Neobacillus novalis</name>
    <dbReference type="NCBI Taxonomy" id="220687"/>
    <lineage>
        <taxon>Bacteria</taxon>
        <taxon>Bacillati</taxon>
        <taxon>Bacillota</taxon>
        <taxon>Bacilli</taxon>
        <taxon>Bacillales</taxon>
        <taxon>Bacillaceae</taxon>
        <taxon>Neobacillus</taxon>
    </lineage>
</organism>
<dbReference type="GO" id="GO:0005506">
    <property type="term" value="F:iron ion binding"/>
    <property type="evidence" value="ECO:0007669"/>
    <property type="project" value="InterPro"/>
</dbReference>
<dbReference type="PANTHER" id="PTHR37823">
    <property type="entry name" value="CYTOCHROME C-553-LIKE"/>
    <property type="match status" value="1"/>
</dbReference>
<evidence type="ECO:0000313" key="10">
    <source>
        <dbReference type="EMBL" id="WHY84746.1"/>
    </source>
</evidence>
<keyword evidence="8" id="KW-0472">Membrane</keyword>
<dbReference type="InterPro" id="IPR054780">
    <property type="entry name" value="Cytochro_C550_firm"/>
</dbReference>
<feature type="binding site" description="axial binding residue" evidence="7">
    <location>
        <position position="100"/>
    </location>
    <ligand>
        <name>heme c</name>
        <dbReference type="ChEBI" id="CHEBI:61717"/>
    </ligand>
    <ligandPart>
        <name>Fe</name>
        <dbReference type="ChEBI" id="CHEBI:18248"/>
    </ligandPart>
</feature>
<keyword evidence="3 7" id="KW-0479">Metal-binding</keyword>
<keyword evidence="11" id="KW-1185">Reference proteome</keyword>
<dbReference type="InterPro" id="IPR009056">
    <property type="entry name" value="Cyt_c-like_dom"/>
</dbReference>
<keyword evidence="5 7" id="KW-0408">Iron</keyword>
<dbReference type="PANTHER" id="PTHR37823:SF2">
    <property type="entry name" value="CYTOCHROME C-550"/>
    <property type="match status" value="1"/>
</dbReference>
<dbReference type="PROSITE" id="PS51007">
    <property type="entry name" value="CYTC"/>
    <property type="match status" value="1"/>
</dbReference>
<evidence type="ECO:0000256" key="4">
    <source>
        <dbReference type="ARBA" id="ARBA00022982"/>
    </source>
</evidence>
<keyword evidence="8" id="KW-1133">Transmembrane helix</keyword>
<dbReference type="RefSeq" id="WP_066090158.1">
    <property type="nucleotide sequence ID" value="NZ_CP126114.1"/>
</dbReference>
<evidence type="ECO:0000256" key="2">
    <source>
        <dbReference type="ARBA" id="ARBA00022617"/>
    </source>
</evidence>